<reference evidence="2" key="1">
    <citation type="submission" date="2014-12" db="EMBL/GenBank/DDBJ databases">
        <title>Insight into the proteome of Arion vulgaris.</title>
        <authorList>
            <person name="Aradska J."/>
            <person name="Bulat T."/>
            <person name="Smidak R."/>
            <person name="Sarate P."/>
            <person name="Gangsoo J."/>
            <person name="Sialana F."/>
            <person name="Bilban M."/>
            <person name="Lubec G."/>
        </authorList>
    </citation>
    <scope>NUCLEOTIDE SEQUENCE</scope>
    <source>
        <tissue evidence="2">Skin</tissue>
    </source>
</reference>
<gene>
    <name evidence="2" type="primary">ORF154502</name>
    <name evidence="1" type="synonym">ORF154496</name>
    <name evidence="3" type="synonym">ORF154521</name>
</gene>
<dbReference type="AlphaFoldDB" id="A0A0B7B2R8"/>
<proteinExistence type="predicted"/>
<name>A0A0B7B2R8_9EUPU</name>
<feature type="non-terminal residue" evidence="2">
    <location>
        <position position="58"/>
    </location>
</feature>
<dbReference type="EMBL" id="HACG01039715">
    <property type="protein sequence ID" value="CEK86580.1"/>
    <property type="molecule type" value="Transcribed_RNA"/>
</dbReference>
<dbReference type="EMBL" id="HACG01039710">
    <property type="protein sequence ID" value="CEK86575.1"/>
    <property type="molecule type" value="Transcribed_RNA"/>
</dbReference>
<accession>A0A0B7B2R8</accession>
<evidence type="ECO:0000313" key="1">
    <source>
        <dbReference type="EMBL" id="CEK86575.1"/>
    </source>
</evidence>
<sequence>MWIDLPGYHNISSQKKDYSYCFTKLRMEFITSPINFRADIFTTEFWISRQLLMPSLWS</sequence>
<evidence type="ECO:0000313" key="3">
    <source>
        <dbReference type="EMBL" id="CEK86580.1"/>
    </source>
</evidence>
<protein>
    <submittedName>
        <fullName evidence="2">Uncharacterized protein</fullName>
    </submittedName>
</protein>
<organism evidence="2">
    <name type="scientific">Arion vulgaris</name>
    <dbReference type="NCBI Taxonomy" id="1028688"/>
    <lineage>
        <taxon>Eukaryota</taxon>
        <taxon>Metazoa</taxon>
        <taxon>Spiralia</taxon>
        <taxon>Lophotrochozoa</taxon>
        <taxon>Mollusca</taxon>
        <taxon>Gastropoda</taxon>
        <taxon>Heterobranchia</taxon>
        <taxon>Euthyneura</taxon>
        <taxon>Panpulmonata</taxon>
        <taxon>Eupulmonata</taxon>
        <taxon>Stylommatophora</taxon>
        <taxon>Helicina</taxon>
        <taxon>Arionoidea</taxon>
        <taxon>Arionidae</taxon>
        <taxon>Arion</taxon>
    </lineage>
</organism>
<dbReference type="EMBL" id="HACG01039711">
    <property type="protein sequence ID" value="CEK86576.1"/>
    <property type="molecule type" value="Transcribed_RNA"/>
</dbReference>
<evidence type="ECO:0000313" key="2">
    <source>
        <dbReference type="EMBL" id="CEK86576.1"/>
    </source>
</evidence>